<proteinExistence type="predicted"/>
<gene>
    <name evidence="1" type="ORF">TCNE_LOCUS990</name>
</gene>
<reference evidence="1" key="1">
    <citation type="submission" date="2018-11" db="EMBL/GenBank/DDBJ databases">
        <authorList>
            <consortium name="Pathogen Informatics"/>
        </authorList>
    </citation>
    <scope>NUCLEOTIDE SEQUENCE [LARGE SCALE GENOMIC DNA]</scope>
</reference>
<accession>A0A3P7GRL6</accession>
<name>A0A3P7GRL6_TOXCA</name>
<evidence type="ECO:0000313" key="1">
    <source>
        <dbReference type="EMBL" id="VDM25268.1"/>
    </source>
</evidence>
<dbReference type="EMBL" id="UYWY01000611">
    <property type="protein sequence ID" value="VDM25268.1"/>
    <property type="molecule type" value="Genomic_DNA"/>
</dbReference>
<protein>
    <submittedName>
        <fullName evidence="1">Uncharacterized protein</fullName>
    </submittedName>
</protein>
<dbReference type="AlphaFoldDB" id="A0A3P7GRL6"/>
<organism evidence="1">
    <name type="scientific">Toxocara canis</name>
    <name type="common">Canine roundworm</name>
    <dbReference type="NCBI Taxonomy" id="6265"/>
    <lineage>
        <taxon>Eukaryota</taxon>
        <taxon>Metazoa</taxon>
        <taxon>Ecdysozoa</taxon>
        <taxon>Nematoda</taxon>
        <taxon>Chromadorea</taxon>
        <taxon>Rhabditida</taxon>
        <taxon>Spirurina</taxon>
        <taxon>Ascaridomorpha</taxon>
        <taxon>Ascaridoidea</taxon>
        <taxon>Toxocaridae</taxon>
        <taxon>Toxocara</taxon>
    </lineage>
</organism>
<sequence>MHYRAYAYLVKWLVESDVEWTREQLAQMLSFAETFRDHGVCRRNTTPDAFARAPFIRDFVGQLIYTTHIADMDENLVAVTQKDLDRGDSLQYHVNRIASLAIAVSSKTLDCISLISLLHTFCTLTFCGNTQVFSSSLDYLLPDDLQKVYRCAASVLINCVREKVSCGEDSVSLAVLLYDLYQYAERNNEKKLCVCLRKCLVIIAPHLDGFIAGSDPMEVTYLLLNCDWDPTELRSQEHASEKYELRPQGRASDKFELRPQKYAPDKGKGGGRNDLCHFEIKGAAVPNLDARDYHVAASLCSGYCCTSGGAP</sequence>